<dbReference type="PROSITE" id="PS01296">
    <property type="entry name" value="RSMI"/>
    <property type="match status" value="1"/>
</dbReference>
<dbReference type="Pfam" id="PF00590">
    <property type="entry name" value="TP_methylase"/>
    <property type="match status" value="1"/>
</dbReference>
<dbReference type="Gene3D" id="3.40.1010.10">
    <property type="entry name" value="Cobalt-precorrin-4 Transmethylase, Domain 1"/>
    <property type="match status" value="1"/>
</dbReference>
<dbReference type="EC" id="2.1.1.198" evidence="1"/>
<dbReference type="InterPro" id="IPR018063">
    <property type="entry name" value="SAM_MeTrfase_RsmI_CS"/>
</dbReference>
<comment type="similarity">
    <text evidence="1">Belongs to the methyltransferase superfamily. RsmI family.</text>
</comment>
<dbReference type="InterPro" id="IPR014776">
    <property type="entry name" value="4pyrrole_Mease_sub2"/>
</dbReference>
<dbReference type="GO" id="GO:0070677">
    <property type="term" value="F:rRNA (cytosine-2'-O-)-methyltransferase activity"/>
    <property type="evidence" value="ECO:0007669"/>
    <property type="project" value="UniProtKB-UniRule"/>
</dbReference>
<organism evidence="2 3">
    <name type="scientific">Entomoplasma freundtii</name>
    <dbReference type="NCBI Taxonomy" id="74700"/>
    <lineage>
        <taxon>Bacteria</taxon>
        <taxon>Bacillati</taxon>
        <taxon>Mycoplasmatota</taxon>
        <taxon>Mollicutes</taxon>
        <taxon>Entomoplasmatales</taxon>
        <taxon>Entomoplasmataceae</taxon>
        <taxon>Entomoplasma</taxon>
    </lineage>
</organism>
<name>A0A2K8NS24_9MOLU</name>
<gene>
    <name evidence="1 2" type="primary">rsmI</name>
    <name evidence="2" type="ORF">EFREU_v1c05330</name>
</gene>
<dbReference type="AlphaFoldDB" id="A0A2K8NS24"/>
<reference evidence="2 3" key="1">
    <citation type="submission" date="2017-11" db="EMBL/GenBank/DDBJ databases">
        <title>Genome sequence of Entomoplasma freundtii BARC 318 (ATCC 51999).</title>
        <authorList>
            <person name="Lo W.-S."/>
            <person name="Gasparich G.E."/>
            <person name="Kuo C.-H."/>
        </authorList>
    </citation>
    <scope>NUCLEOTIDE SEQUENCE [LARGE SCALE GENOMIC DNA]</scope>
    <source>
        <strain evidence="2 3">BARC 318</strain>
    </source>
</reference>
<dbReference type="EMBL" id="CP024962">
    <property type="protein sequence ID" value="ATZ16554.1"/>
    <property type="molecule type" value="Genomic_DNA"/>
</dbReference>
<dbReference type="InterPro" id="IPR035996">
    <property type="entry name" value="4pyrrol_Methylase_sf"/>
</dbReference>
<comment type="function">
    <text evidence="1">Catalyzes the 2'-O-methylation of the ribose of cytidine 1402 (C1402) in 16S rRNA.</text>
</comment>
<dbReference type="OrthoDB" id="9809084at2"/>
<evidence type="ECO:0000256" key="1">
    <source>
        <dbReference type="HAMAP-Rule" id="MF_01877"/>
    </source>
</evidence>
<keyword evidence="1 2" id="KW-0489">Methyltransferase</keyword>
<dbReference type="NCBIfam" id="TIGR00096">
    <property type="entry name" value="16S rRNA (cytidine(1402)-2'-O)-methyltransferase"/>
    <property type="match status" value="1"/>
</dbReference>
<evidence type="ECO:0000313" key="3">
    <source>
        <dbReference type="Proteomes" id="UP000232222"/>
    </source>
</evidence>
<keyword evidence="1" id="KW-0698">rRNA processing</keyword>
<keyword evidence="1" id="KW-0963">Cytoplasm</keyword>
<keyword evidence="1" id="KW-0949">S-adenosyl-L-methionine</keyword>
<dbReference type="PIRSF" id="PIRSF005917">
    <property type="entry name" value="MTase_YraL"/>
    <property type="match status" value="1"/>
</dbReference>
<dbReference type="Proteomes" id="UP000232222">
    <property type="component" value="Chromosome"/>
</dbReference>
<dbReference type="CDD" id="cd11648">
    <property type="entry name" value="RsmI"/>
    <property type="match status" value="1"/>
</dbReference>
<dbReference type="InterPro" id="IPR008189">
    <property type="entry name" value="rRNA_ssu_MeTfrase_I"/>
</dbReference>
<comment type="subcellular location">
    <subcellularLocation>
        <location evidence="1">Cytoplasm</location>
    </subcellularLocation>
</comment>
<proteinExistence type="inferred from homology"/>
<dbReference type="GO" id="GO:0005737">
    <property type="term" value="C:cytoplasm"/>
    <property type="evidence" value="ECO:0007669"/>
    <property type="project" value="UniProtKB-SubCell"/>
</dbReference>
<dbReference type="SUPFAM" id="SSF53790">
    <property type="entry name" value="Tetrapyrrole methylase"/>
    <property type="match status" value="1"/>
</dbReference>
<dbReference type="PANTHER" id="PTHR46111:SF1">
    <property type="entry name" value="RIBOSOMAL RNA SMALL SUBUNIT METHYLTRANSFERASE I"/>
    <property type="match status" value="1"/>
</dbReference>
<dbReference type="Gene3D" id="3.30.950.10">
    <property type="entry name" value="Methyltransferase, Cobalt-precorrin-4 Transmethylase, Domain 2"/>
    <property type="match status" value="1"/>
</dbReference>
<keyword evidence="3" id="KW-1185">Reference proteome</keyword>
<dbReference type="InterPro" id="IPR000878">
    <property type="entry name" value="4pyrrol_Mease"/>
</dbReference>
<dbReference type="HAMAP" id="MF_01877">
    <property type="entry name" value="16SrRNA_methyltr_I"/>
    <property type="match status" value="1"/>
</dbReference>
<dbReference type="PANTHER" id="PTHR46111">
    <property type="entry name" value="RIBOSOMAL RNA SMALL SUBUNIT METHYLTRANSFERASE I"/>
    <property type="match status" value="1"/>
</dbReference>
<protein>
    <recommendedName>
        <fullName evidence="1">Ribosomal RNA small subunit methyltransferase I</fullName>
        <ecNumber evidence="1">2.1.1.198</ecNumber>
    </recommendedName>
    <alternativeName>
        <fullName evidence="1">16S rRNA 2'-O-ribose C1402 methyltransferase</fullName>
    </alternativeName>
    <alternativeName>
        <fullName evidence="1">rRNA (cytidine-2'-O-)-methyltransferase RsmI</fullName>
    </alternativeName>
</protein>
<dbReference type="RefSeq" id="WP_100609588.1">
    <property type="nucleotide sequence ID" value="NZ_CP024962.1"/>
</dbReference>
<dbReference type="KEGG" id="efr:EFREU_v1c05330"/>
<evidence type="ECO:0000313" key="2">
    <source>
        <dbReference type="EMBL" id="ATZ16554.1"/>
    </source>
</evidence>
<dbReference type="InterPro" id="IPR014777">
    <property type="entry name" value="4pyrrole_Mease_sub1"/>
</dbReference>
<accession>A0A2K8NS24</accession>
<keyword evidence="1 2" id="KW-0808">Transferase</keyword>
<comment type="catalytic activity">
    <reaction evidence="1">
        <text>cytidine(1402) in 16S rRNA + S-adenosyl-L-methionine = 2'-O-methylcytidine(1402) in 16S rRNA + S-adenosyl-L-homocysteine + H(+)</text>
        <dbReference type="Rhea" id="RHEA:42924"/>
        <dbReference type="Rhea" id="RHEA-COMP:10285"/>
        <dbReference type="Rhea" id="RHEA-COMP:10286"/>
        <dbReference type="ChEBI" id="CHEBI:15378"/>
        <dbReference type="ChEBI" id="CHEBI:57856"/>
        <dbReference type="ChEBI" id="CHEBI:59789"/>
        <dbReference type="ChEBI" id="CHEBI:74495"/>
        <dbReference type="ChEBI" id="CHEBI:82748"/>
        <dbReference type="EC" id="2.1.1.198"/>
    </reaction>
</comment>
<sequence length="298" mass="33360">MIRCQKTFKSTTSKPTLYLVGTPIGNLADLSPRAQTILQEVDWIFCEDTRTTEQLLKHYGIQNKLISCHKFNEQSRVDKLQQILATGQSMALVSDAGVPIISDPGAKIVREILHRLPNQINVSGVNVGPAYIHALVASGYESPNHYFYGFLKSRGFEAKKRELTNVLMTLPEKTIIVFYESVHRIKETIAFLAEILPPTTSVMIARELTKTNEEIIQGPISELAAYVAADQMVLKGEFVVLVSKETNWSKNWTLDEIVQATQKLTSEGHSLKAAASIISLESGWPKNKIYQLMVEKQK</sequence>